<keyword evidence="1" id="KW-0812">Transmembrane</keyword>
<evidence type="ECO:0000313" key="3">
    <source>
        <dbReference type="Proteomes" id="UP000593741"/>
    </source>
</evidence>
<name>A0A7M1RV20_9CAUD</name>
<evidence type="ECO:0008006" key="4">
    <source>
        <dbReference type="Google" id="ProtNLM"/>
    </source>
</evidence>
<dbReference type="KEGG" id="vg:65130799"/>
<dbReference type="GeneID" id="65130799"/>
<dbReference type="Proteomes" id="UP000593741">
    <property type="component" value="Genome"/>
</dbReference>
<evidence type="ECO:0000256" key="1">
    <source>
        <dbReference type="SAM" id="Phobius"/>
    </source>
</evidence>
<proteinExistence type="predicted"/>
<feature type="transmembrane region" description="Helical" evidence="1">
    <location>
        <begin position="12"/>
        <end position="29"/>
    </location>
</feature>
<keyword evidence="1" id="KW-1133">Transmembrane helix</keyword>
<dbReference type="EMBL" id="MT774397">
    <property type="protein sequence ID" value="QOR56880.1"/>
    <property type="molecule type" value="Genomic_DNA"/>
</dbReference>
<accession>A0A7M1RV20</accession>
<protein>
    <recommendedName>
        <fullName evidence="4">Zincin superfamily protease</fullName>
    </recommendedName>
</protein>
<sequence length="102" mass="12391">MKLIYNNIIPFKGFKAINLFGLCFVRNGMKMSDKDINHEKIHTSQMKELLYLPFYLLYFGEWVVRLFMKGNAYRNISFEKEAYTNENDLTYLTRRKHYGMWK</sequence>
<evidence type="ECO:0000313" key="2">
    <source>
        <dbReference type="EMBL" id="QOR56880.1"/>
    </source>
</evidence>
<reference evidence="2 3" key="1">
    <citation type="submission" date="2020-07" db="EMBL/GenBank/DDBJ databases">
        <title>Taxonomic proposal: Crassvirales, a new order of highly abundant and diverse bacterial viruses.</title>
        <authorList>
            <person name="Shkoporov A.N."/>
            <person name="Stockdale S.R."/>
            <person name="Guerin E."/>
            <person name="Ross R.P."/>
            <person name="Hill C."/>
        </authorList>
    </citation>
    <scope>NUCLEOTIDE SEQUENCE [LARGE SCALE GENOMIC DNA]</scope>
</reference>
<keyword evidence="1" id="KW-0472">Membrane</keyword>
<organism evidence="2 3">
    <name type="scientific">uncultured phage cr56_1</name>
    <dbReference type="NCBI Taxonomy" id="2772081"/>
    <lineage>
        <taxon>Viruses</taxon>
        <taxon>Duplodnaviria</taxon>
        <taxon>Heunggongvirae</taxon>
        <taxon>Uroviricota</taxon>
        <taxon>Caudoviricetes</taxon>
        <taxon>Crassvirales</taxon>
        <taxon>Suoliviridae</taxon>
        <taxon>Loutivirinae</taxon>
        <taxon>Buchavirus</taxon>
        <taxon>Buchavirus faecalis</taxon>
    </lineage>
</organism>
<dbReference type="RefSeq" id="YP_010112332.1">
    <property type="nucleotide sequence ID" value="NC_055890.1"/>
</dbReference>
<keyword evidence="3" id="KW-1185">Reference proteome</keyword>
<feature type="transmembrane region" description="Helical" evidence="1">
    <location>
        <begin position="49"/>
        <end position="68"/>
    </location>
</feature>